<name>F4SB49_MELLP</name>
<feature type="domain" description="SANT" evidence="15">
    <location>
        <begin position="275"/>
        <end position="327"/>
    </location>
</feature>
<dbReference type="AlphaFoldDB" id="F4SB49"/>
<dbReference type="PROSITE" id="PS51293">
    <property type="entry name" value="SANT"/>
    <property type="match status" value="1"/>
</dbReference>
<evidence type="ECO:0000256" key="9">
    <source>
        <dbReference type="ARBA" id="ARBA00049655"/>
    </source>
</evidence>
<proteinExistence type="inferred from homology"/>
<dbReference type="GO" id="GO:0006355">
    <property type="term" value="P:regulation of DNA-templated transcription"/>
    <property type="evidence" value="ECO:0007669"/>
    <property type="project" value="UniProtKB-ARBA"/>
</dbReference>
<evidence type="ECO:0000259" key="15">
    <source>
        <dbReference type="PROSITE" id="PS51293"/>
    </source>
</evidence>
<evidence type="ECO:0000259" key="13">
    <source>
        <dbReference type="PROSITE" id="PS50135"/>
    </source>
</evidence>
<keyword evidence="17" id="KW-1185">Reference proteome</keyword>
<dbReference type="SMART" id="SM00717">
    <property type="entry name" value="SANT"/>
    <property type="match status" value="1"/>
</dbReference>
<evidence type="ECO:0000256" key="7">
    <source>
        <dbReference type="ARBA" id="ARBA00023163"/>
    </source>
</evidence>
<comment type="subcellular location">
    <subcellularLocation>
        <location evidence="1">Nucleus</location>
    </subcellularLocation>
</comment>
<dbReference type="Pfam" id="PF00249">
    <property type="entry name" value="Myb_DNA-binding"/>
    <property type="match status" value="1"/>
</dbReference>
<keyword evidence="6" id="KW-0805">Transcription regulation</keyword>
<evidence type="ECO:0000256" key="11">
    <source>
        <dbReference type="SAM" id="MobiDB-lite"/>
    </source>
</evidence>
<dbReference type="InterPro" id="IPR017884">
    <property type="entry name" value="SANT_dom"/>
</dbReference>
<keyword evidence="5" id="KW-0156">Chromatin regulator</keyword>
<dbReference type="PROSITE" id="PS50090">
    <property type="entry name" value="MYB_LIKE"/>
    <property type="match status" value="1"/>
</dbReference>
<evidence type="ECO:0000256" key="4">
    <source>
        <dbReference type="ARBA" id="ARBA00022833"/>
    </source>
</evidence>
<feature type="compositionally biased region" description="Basic and acidic residues" evidence="11">
    <location>
        <begin position="396"/>
        <end position="405"/>
    </location>
</feature>
<dbReference type="SUPFAM" id="SSF46689">
    <property type="entry name" value="Homeodomain-like"/>
    <property type="match status" value="2"/>
</dbReference>
<evidence type="ECO:0000313" key="17">
    <source>
        <dbReference type="Proteomes" id="UP000001072"/>
    </source>
</evidence>
<evidence type="ECO:0000259" key="12">
    <source>
        <dbReference type="PROSITE" id="PS50090"/>
    </source>
</evidence>
<dbReference type="RefSeq" id="XP_007418582.1">
    <property type="nucleotide sequence ID" value="XM_007418520.1"/>
</dbReference>
<dbReference type="FunFam" id="1.10.10.60:FF:000014">
    <property type="entry name" value="SWI/SNF complex subunit SMARCC2 isoform C"/>
    <property type="match status" value="1"/>
</dbReference>
<reference evidence="17" key="1">
    <citation type="journal article" date="2011" name="Proc. Natl. Acad. Sci. U.S.A.">
        <title>Obligate biotrophy features unraveled by the genomic analysis of rust fungi.</title>
        <authorList>
            <person name="Duplessis S."/>
            <person name="Cuomo C.A."/>
            <person name="Lin Y.-C."/>
            <person name="Aerts A."/>
            <person name="Tisserant E."/>
            <person name="Veneault-Fourrey C."/>
            <person name="Joly D.L."/>
            <person name="Hacquard S."/>
            <person name="Amselem J."/>
            <person name="Cantarel B.L."/>
            <person name="Chiu R."/>
            <person name="Coutinho P.M."/>
            <person name="Feau N."/>
            <person name="Field M."/>
            <person name="Frey P."/>
            <person name="Gelhaye E."/>
            <person name="Goldberg J."/>
            <person name="Grabherr M.G."/>
            <person name="Kodira C.D."/>
            <person name="Kohler A."/>
            <person name="Kuees U."/>
            <person name="Lindquist E.A."/>
            <person name="Lucas S.M."/>
            <person name="Mago R."/>
            <person name="Mauceli E."/>
            <person name="Morin E."/>
            <person name="Murat C."/>
            <person name="Pangilinan J.L."/>
            <person name="Park R."/>
            <person name="Pearson M."/>
            <person name="Quesneville H."/>
            <person name="Rouhier N."/>
            <person name="Sakthikumar S."/>
            <person name="Salamov A.A."/>
            <person name="Schmutz J."/>
            <person name="Selles B."/>
            <person name="Shapiro H."/>
            <person name="Tanguay P."/>
            <person name="Tuskan G.A."/>
            <person name="Henrissat B."/>
            <person name="Van de Peer Y."/>
            <person name="Rouze P."/>
            <person name="Ellis J.G."/>
            <person name="Dodds P.N."/>
            <person name="Schein J.E."/>
            <person name="Zhong S."/>
            <person name="Hamelin R.C."/>
            <person name="Grigoriev I.V."/>
            <person name="Szabo L.J."/>
            <person name="Martin F."/>
        </authorList>
    </citation>
    <scope>NUCLEOTIDE SEQUENCE [LARGE SCALE GENOMIC DNA]</scope>
    <source>
        <strain evidence="17">98AG31 / pathotype 3-4-7</strain>
    </source>
</reference>
<dbReference type="PROSITE" id="PS50934">
    <property type="entry name" value="SWIRM"/>
    <property type="match status" value="1"/>
</dbReference>
<dbReference type="InterPro" id="IPR000433">
    <property type="entry name" value="Znf_ZZ"/>
</dbReference>
<dbReference type="Pfam" id="PF16495">
    <property type="entry name" value="SWIRM-assoc_1"/>
    <property type="match status" value="1"/>
</dbReference>
<evidence type="ECO:0000256" key="5">
    <source>
        <dbReference type="ARBA" id="ARBA00022853"/>
    </source>
</evidence>
<dbReference type="PANTHER" id="PTHR15381">
    <property type="entry name" value="CHONDROITIN SULFATE PROTEOGLYCAN 5 -RELATED"/>
    <property type="match status" value="1"/>
</dbReference>
<accession>F4SB49</accession>
<dbReference type="InParanoid" id="F4SB49"/>
<dbReference type="eggNOG" id="KOG1279">
    <property type="taxonomic scope" value="Eukaryota"/>
</dbReference>
<feature type="domain" description="SWIRM" evidence="14">
    <location>
        <begin position="19"/>
        <end position="116"/>
    </location>
</feature>
<dbReference type="SMART" id="SM00291">
    <property type="entry name" value="ZnF_ZZ"/>
    <property type="match status" value="1"/>
</dbReference>
<feature type="non-terminal residue" evidence="16">
    <location>
        <position position="1"/>
    </location>
</feature>
<dbReference type="VEuPathDB" id="FungiDB:MELLADRAFT_41001"/>
<dbReference type="Gene3D" id="1.10.10.60">
    <property type="entry name" value="Homeodomain-like"/>
    <property type="match status" value="1"/>
</dbReference>
<evidence type="ECO:0000256" key="3">
    <source>
        <dbReference type="ARBA" id="ARBA00022771"/>
    </source>
</evidence>
<gene>
    <name evidence="16" type="ORF">MELLADRAFT_41001</name>
</gene>
<dbReference type="GO" id="GO:0048858">
    <property type="term" value="P:cell projection morphogenesis"/>
    <property type="evidence" value="ECO:0007669"/>
    <property type="project" value="TreeGrafter"/>
</dbReference>
<keyword evidence="3 10" id="KW-0863">Zinc-finger</keyword>
<dbReference type="PANTHER" id="PTHR15381:SF1">
    <property type="entry name" value="CHONDROITIN SULFATE PROTEOGLYCAN 5"/>
    <property type="match status" value="1"/>
</dbReference>
<evidence type="ECO:0008006" key="18">
    <source>
        <dbReference type="Google" id="ProtNLM"/>
    </source>
</evidence>
<evidence type="ECO:0000259" key="14">
    <source>
        <dbReference type="PROSITE" id="PS50934"/>
    </source>
</evidence>
<protein>
    <recommendedName>
        <fullName evidence="18">SWIRM-domain-containing protein</fullName>
    </recommendedName>
</protein>
<dbReference type="FunCoup" id="F4SB49">
    <property type="interactions" value="69"/>
</dbReference>
<evidence type="ECO:0000256" key="10">
    <source>
        <dbReference type="PROSITE-ProRule" id="PRU00228"/>
    </source>
</evidence>
<dbReference type="Proteomes" id="UP000001072">
    <property type="component" value="Unassembled WGS sequence"/>
</dbReference>
<evidence type="ECO:0000256" key="6">
    <source>
        <dbReference type="ARBA" id="ARBA00023015"/>
    </source>
</evidence>
<comment type="similarity">
    <text evidence="9">Belongs to the SMARCC family.</text>
</comment>
<dbReference type="HOGENOM" id="CLU_004447_3_0_1"/>
<dbReference type="InterPro" id="IPR009057">
    <property type="entry name" value="Homeodomain-like_sf"/>
</dbReference>
<dbReference type="Pfam" id="PF04433">
    <property type="entry name" value="SWIRM"/>
    <property type="match status" value="1"/>
</dbReference>
<feature type="domain" description="ZZ-type" evidence="13">
    <location>
        <begin position="218"/>
        <end position="272"/>
    </location>
</feature>
<feature type="domain" description="Myb-like" evidence="12">
    <location>
        <begin position="280"/>
        <end position="323"/>
    </location>
</feature>
<evidence type="ECO:0000313" key="16">
    <source>
        <dbReference type="EMBL" id="EGF98132.1"/>
    </source>
</evidence>
<dbReference type="KEGG" id="mlr:MELLADRAFT_41001"/>
<sequence>KKKPEEIAKQYLLSQTQPIIIPSYASWFDLDTIHPLEQKALPEFFNGRNRSKVPSIYKDYRDFIVNSYRLNPSEYLTLTSCRRNLAGDVCAIMRVHAFLEQWGIINYQVDADTRPAPVGPPFTGHFRVLLDTPRGLMPLHSGVVTKHNKNPPNLLTPDVPHPSQSSETTHTLYNHALQIRKNIYERTETGHEVEVDEAKVQNMLQSNGTTNNELTAERSPIQCDVCSVECTKLSYHHTKLRTYDLCPGCYSQGRFPSTMNAAEFIRMDRDPSNPPIPAEWSDQERLLLLEGLEMFADDWEKIVDHVGGTKTKQQCILEFLRLPIEDEFLKSVEKDVGGPVGLGKMPLNGVENPVMSVLTFLMSLVEPDVTARLAGTSIENIKEDIESELVRDSENLARKEVEEEKKKRKAPDGNTAMEVDEPTMKIQPIQTTSPKVQKPIEKMVGIALGSAATKASTLSSEADSEMNKLLGNLTEQTVNKLELKLQQFEKLESLVEIERRNLEQFRQSLLIERMTLVKEIGKARDLESGGVKAKEVEGSDVTNSMMNGGLGVMEIA</sequence>
<evidence type="ECO:0000256" key="2">
    <source>
        <dbReference type="ARBA" id="ARBA00022723"/>
    </source>
</evidence>
<feature type="region of interest" description="Disordered" evidence="11">
    <location>
        <begin position="396"/>
        <end position="416"/>
    </location>
</feature>
<dbReference type="OrthoDB" id="118550at2759"/>
<dbReference type="PROSITE" id="PS50135">
    <property type="entry name" value="ZF_ZZ_2"/>
    <property type="match status" value="1"/>
</dbReference>
<keyword evidence="4" id="KW-0862">Zinc</keyword>
<dbReference type="InterPro" id="IPR036388">
    <property type="entry name" value="WH-like_DNA-bd_sf"/>
</dbReference>
<dbReference type="GO" id="GO:0016514">
    <property type="term" value="C:SWI/SNF complex"/>
    <property type="evidence" value="ECO:0007669"/>
    <property type="project" value="UniProtKB-ARBA"/>
</dbReference>
<evidence type="ECO:0000256" key="8">
    <source>
        <dbReference type="ARBA" id="ARBA00023242"/>
    </source>
</evidence>
<dbReference type="GeneID" id="18927934"/>
<dbReference type="EMBL" id="GL883184">
    <property type="protein sequence ID" value="EGF98132.1"/>
    <property type="molecule type" value="Genomic_DNA"/>
</dbReference>
<dbReference type="InterPro" id="IPR007526">
    <property type="entry name" value="SWIRM"/>
</dbReference>
<keyword evidence="8" id="KW-0539">Nucleus</keyword>
<keyword evidence="7" id="KW-0804">Transcription</keyword>
<keyword evidence="2" id="KW-0479">Metal-binding</keyword>
<dbReference type="Gene3D" id="1.10.10.10">
    <property type="entry name" value="Winged helix-like DNA-binding domain superfamily/Winged helix DNA-binding domain"/>
    <property type="match status" value="1"/>
</dbReference>
<dbReference type="Pfam" id="PF00569">
    <property type="entry name" value="ZZ"/>
    <property type="match status" value="1"/>
</dbReference>
<dbReference type="GO" id="GO:0008270">
    <property type="term" value="F:zinc ion binding"/>
    <property type="evidence" value="ECO:0007669"/>
    <property type="project" value="UniProtKB-KW"/>
</dbReference>
<dbReference type="FunFam" id="1.10.10.10:FF:000020">
    <property type="entry name" value="SWI/SNF complex subunit SMARCC2 isoform c"/>
    <property type="match status" value="1"/>
</dbReference>
<dbReference type="InterPro" id="IPR032451">
    <property type="entry name" value="SMARCC_C"/>
</dbReference>
<dbReference type="STRING" id="747676.F4SB49"/>
<dbReference type="GO" id="GO:0006338">
    <property type="term" value="P:chromatin remodeling"/>
    <property type="evidence" value="ECO:0007669"/>
    <property type="project" value="UniProtKB-ARBA"/>
</dbReference>
<dbReference type="InterPro" id="IPR001005">
    <property type="entry name" value="SANT/Myb"/>
</dbReference>
<organism evidence="17">
    <name type="scientific">Melampsora larici-populina (strain 98AG31 / pathotype 3-4-7)</name>
    <name type="common">Poplar leaf rust fungus</name>
    <dbReference type="NCBI Taxonomy" id="747676"/>
    <lineage>
        <taxon>Eukaryota</taxon>
        <taxon>Fungi</taxon>
        <taxon>Dikarya</taxon>
        <taxon>Basidiomycota</taxon>
        <taxon>Pucciniomycotina</taxon>
        <taxon>Pucciniomycetes</taxon>
        <taxon>Pucciniales</taxon>
        <taxon>Melampsoraceae</taxon>
        <taxon>Melampsora</taxon>
    </lineage>
</organism>
<evidence type="ECO:0000256" key="1">
    <source>
        <dbReference type="ARBA" id="ARBA00004123"/>
    </source>
</evidence>